<dbReference type="RefSeq" id="WP_154428202.1">
    <property type="nucleotide sequence ID" value="NZ_VUNI01000002.1"/>
</dbReference>
<dbReference type="Pfam" id="PF00990">
    <property type="entry name" value="GGDEF"/>
    <property type="match status" value="1"/>
</dbReference>
<keyword evidence="4" id="KW-1185">Reference proteome</keyword>
<evidence type="ECO:0000256" key="1">
    <source>
        <dbReference type="SAM" id="Coils"/>
    </source>
</evidence>
<dbReference type="NCBIfam" id="TIGR00254">
    <property type="entry name" value="GGDEF"/>
    <property type="match status" value="1"/>
</dbReference>
<dbReference type="InterPro" id="IPR011990">
    <property type="entry name" value="TPR-like_helical_dom_sf"/>
</dbReference>
<keyword evidence="1" id="KW-0175">Coiled coil</keyword>
<dbReference type="GO" id="GO:0043709">
    <property type="term" value="P:cell adhesion involved in single-species biofilm formation"/>
    <property type="evidence" value="ECO:0007669"/>
    <property type="project" value="TreeGrafter"/>
</dbReference>
<comment type="caution">
    <text evidence="3">The sequence shown here is derived from an EMBL/GenBank/DDBJ whole genome shotgun (WGS) entry which is preliminary data.</text>
</comment>
<dbReference type="InterPro" id="IPR000160">
    <property type="entry name" value="GGDEF_dom"/>
</dbReference>
<dbReference type="InterPro" id="IPR050469">
    <property type="entry name" value="Diguanylate_Cyclase"/>
</dbReference>
<dbReference type="InterPro" id="IPR043128">
    <property type="entry name" value="Rev_trsase/Diguanyl_cyclase"/>
</dbReference>
<proteinExistence type="predicted"/>
<dbReference type="AlphaFoldDB" id="A0A6L5YNC7"/>
<feature type="coiled-coil region" evidence="1">
    <location>
        <begin position="337"/>
        <end position="364"/>
    </location>
</feature>
<dbReference type="SUPFAM" id="SSF55073">
    <property type="entry name" value="Nucleotide cyclase"/>
    <property type="match status" value="1"/>
</dbReference>
<feature type="domain" description="GGDEF" evidence="2">
    <location>
        <begin position="395"/>
        <end position="532"/>
    </location>
</feature>
<accession>A0A6L5YNC7</accession>
<dbReference type="Gene3D" id="1.25.40.10">
    <property type="entry name" value="Tetratricopeptide repeat domain"/>
    <property type="match status" value="1"/>
</dbReference>
<sequence>MDFSEYSDGIRKWTNEVLESRGVDAEQTLKSCNEIISYGVQTKDSKLLGFAYFYAGETYYCLNDNENFFQCITQAVSYLDTVQEWELLTKSYNFLGIVACNRGNTLISLDYYMNAIHYCKKYHLQKEESIINVNIGSLDLMCGRYAEAQCYLERALHYVEKQPKDEWYHTFMLCIYSNLIKSLTFQKKLDAVPKIMEYIYRDHWQYAEDLDKLSVWCAEAIYYHIKNDVENRNKCIASIQEKTSNHLTVMDIFDDYYDYCEMLLETDKDEAFWHILDTFEPLIKNSNLSNLQLKIISLKVRYYRIHKQNAEYLQAAGLYFELSQLQEKEVQKMMNSVFQMRKNLEMANQRRQEMELQNKRLLEKSQKDPLTGLSNRYRFNDYSEEAFQKACMNHTSLTFEILDIDFFKEYNDNYGHQKGDECLIKVSQAIRKLAERHGAFCSRYGGDEFVLIYENLTREEAEECAAELKRDIMSLNLEHKYSKAEPFVTISQGLCWDIPTSVSRIWDYIHSADMMLYQVKEQRRNYYRIGGLDAVYKKKDGTNS</sequence>
<dbReference type="PANTHER" id="PTHR45138">
    <property type="entry name" value="REGULATORY COMPONENTS OF SENSORY TRANSDUCTION SYSTEM"/>
    <property type="match status" value="1"/>
</dbReference>
<dbReference type="GO" id="GO:0052621">
    <property type="term" value="F:diguanylate cyclase activity"/>
    <property type="evidence" value="ECO:0007669"/>
    <property type="project" value="TreeGrafter"/>
</dbReference>
<dbReference type="GO" id="GO:1902201">
    <property type="term" value="P:negative regulation of bacterial-type flagellum-dependent cell motility"/>
    <property type="evidence" value="ECO:0007669"/>
    <property type="project" value="TreeGrafter"/>
</dbReference>
<dbReference type="GO" id="GO:0005886">
    <property type="term" value="C:plasma membrane"/>
    <property type="evidence" value="ECO:0007669"/>
    <property type="project" value="TreeGrafter"/>
</dbReference>
<dbReference type="SUPFAM" id="SSF48452">
    <property type="entry name" value="TPR-like"/>
    <property type="match status" value="1"/>
</dbReference>
<gene>
    <name evidence="3" type="ORF">FYJ75_01700</name>
</gene>
<dbReference type="CDD" id="cd01949">
    <property type="entry name" value="GGDEF"/>
    <property type="match status" value="1"/>
</dbReference>
<dbReference type="FunFam" id="3.30.70.270:FF:000001">
    <property type="entry name" value="Diguanylate cyclase domain protein"/>
    <property type="match status" value="1"/>
</dbReference>
<evidence type="ECO:0000313" key="4">
    <source>
        <dbReference type="Proteomes" id="UP000474024"/>
    </source>
</evidence>
<evidence type="ECO:0000259" key="2">
    <source>
        <dbReference type="PROSITE" id="PS50887"/>
    </source>
</evidence>
<dbReference type="Gene3D" id="3.30.70.270">
    <property type="match status" value="1"/>
</dbReference>
<dbReference type="SMART" id="SM00267">
    <property type="entry name" value="GGDEF"/>
    <property type="match status" value="1"/>
</dbReference>
<evidence type="ECO:0000313" key="3">
    <source>
        <dbReference type="EMBL" id="MST73748.1"/>
    </source>
</evidence>
<dbReference type="InterPro" id="IPR029787">
    <property type="entry name" value="Nucleotide_cyclase"/>
</dbReference>
<dbReference type="PROSITE" id="PS50887">
    <property type="entry name" value="GGDEF"/>
    <property type="match status" value="1"/>
</dbReference>
<dbReference type="Proteomes" id="UP000474024">
    <property type="component" value="Unassembled WGS sequence"/>
</dbReference>
<reference evidence="3 4" key="1">
    <citation type="submission" date="2019-08" db="EMBL/GenBank/DDBJ databases">
        <title>In-depth cultivation of the pig gut microbiome towards novel bacterial diversity and tailored functional studies.</title>
        <authorList>
            <person name="Wylensek D."/>
            <person name="Hitch T.C.A."/>
            <person name="Clavel T."/>
        </authorList>
    </citation>
    <scope>NUCLEOTIDE SEQUENCE [LARGE SCALE GENOMIC DNA]</scope>
    <source>
        <strain evidence="3 4">MUC/MUC-530-WT-4D</strain>
    </source>
</reference>
<dbReference type="PANTHER" id="PTHR45138:SF9">
    <property type="entry name" value="DIGUANYLATE CYCLASE DGCM-RELATED"/>
    <property type="match status" value="1"/>
</dbReference>
<name>A0A6L5YNC7_9FIRM</name>
<organism evidence="3 4">
    <name type="scientific">Roseburia porci</name>
    <dbReference type="NCBI Taxonomy" id="2605790"/>
    <lineage>
        <taxon>Bacteria</taxon>
        <taxon>Bacillati</taxon>
        <taxon>Bacillota</taxon>
        <taxon>Clostridia</taxon>
        <taxon>Lachnospirales</taxon>
        <taxon>Lachnospiraceae</taxon>
        <taxon>Roseburia</taxon>
    </lineage>
</organism>
<protein>
    <submittedName>
        <fullName evidence="3">GGDEF domain-containing protein</fullName>
    </submittedName>
</protein>
<dbReference type="EMBL" id="VUNI01000002">
    <property type="protein sequence ID" value="MST73748.1"/>
    <property type="molecule type" value="Genomic_DNA"/>
</dbReference>